<accession>A0A101FYT1</accession>
<dbReference type="AlphaFoldDB" id="A0A101FYT1"/>
<proteinExistence type="predicted"/>
<dbReference type="EMBL" id="LGFU01000006">
    <property type="protein sequence ID" value="KUK46818.1"/>
    <property type="molecule type" value="Genomic_DNA"/>
</dbReference>
<dbReference type="Pfam" id="PF19928">
    <property type="entry name" value="DUF6391"/>
    <property type="match status" value="1"/>
</dbReference>
<comment type="caution">
    <text evidence="1">The sequence shown here is derived from an EMBL/GenBank/DDBJ whole genome shotgun (WGS) entry which is preliminary data.</text>
</comment>
<sequence length="172" mass="18906">MDNLLEVDPVWKVRSNHSLEHATLHVLSTKVTRARVSGLSDAGGFWLLGRLPTDLVLESAQEALKRLQDGEKGLAMHEHCGSNLVPSIVVSGGLAWLAMAGTGDSLRKKTRRIPLAVIMALLGYEAAKPVGPLLQEKATSTDHFDGMLVREVRVYKPYDFIIHRVITEFKVG</sequence>
<name>A0A101FYT1_9CHLR</name>
<protein>
    <submittedName>
        <fullName evidence="1">Uncharacterized protein</fullName>
    </submittedName>
</protein>
<reference evidence="1 2" key="1">
    <citation type="journal article" date="2015" name="MBio">
        <title>Genome-Resolved Metagenomic Analysis Reveals Roles for Candidate Phyla and Other Microbial Community Members in Biogeochemical Transformations in Oil Reservoirs.</title>
        <authorList>
            <person name="Hu P."/>
            <person name="Tom L."/>
            <person name="Singh A."/>
            <person name="Thomas B.C."/>
            <person name="Baker B.J."/>
            <person name="Piceno Y.M."/>
            <person name="Andersen G.L."/>
            <person name="Banfield J.F."/>
        </authorList>
    </citation>
    <scope>NUCLEOTIDE SEQUENCE [LARGE SCALE GENOMIC DNA]</scope>
    <source>
        <strain evidence="1">46_16</strain>
    </source>
</reference>
<evidence type="ECO:0000313" key="1">
    <source>
        <dbReference type="EMBL" id="KUK46818.1"/>
    </source>
</evidence>
<evidence type="ECO:0000313" key="2">
    <source>
        <dbReference type="Proteomes" id="UP000064249"/>
    </source>
</evidence>
<organism evidence="1 2">
    <name type="scientific">Anaerolinea thermophila</name>
    <dbReference type="NCBI Taxonomy" id="167964"/>
    <lineage>
        <taxon>Bacteria</taxon>
        <taxon>Bacillati</taxon>
        <taxon>Chloroflexota</taxon>
        <taxon>Anaerolineae</taxon>
        <taxon>Anaerolineales</taxon>
        <taxon>Anaerolineaceae</taxon>
        <taxon>Anaerolinea</taxon>
    </lineage>
</organism>
<gene>
    <name evidence="1" type="ORF">XD73_0289</name>
</gene>
<dbReference type="Proteomes" id="UP000064249">
    <property type="component" value="Unassembled WGS sequence"/>
</dbReference>